<feature type="compositionally biased region" description="Polar residues" evidence="1">
    <location>
        <begin position="152"/>
        <end position="166"/>
    </location>
</feature>
<dbReference type="Proteomes" id="UP000006038">
    <property type="component" value="Chromosome 10"/>
</dbReference>
<dbReference type="EnsemblPlants" id="OB10G15980.1">
    <property type="protein sequence ID" value="OB10G15980.1"/>
    <property type="gene ID" value="OB10G15980"/>
</dbReference>
<reference evidence="2" key="2">
    <citation type="submission" date="2013-04" db="UniProtKB">
        <authorList>
            <consortium name="EnsemblPlants"/>
        </authorList>
    </citation>
    <scope>IDENTIFICATION</scope>
</reference>
<proteinExistence type="predicted"/>
<evidence type="ECO:0000313" key="2">
    <source>
        <dbReference type="EnsemblPlants" id="OB10G15980.1"/>
    </source>
</evidence>
<feature type="compositionally biased region" description="Basic residues" evidence="1">
    <location>
        <begin position="132"/>
        <end position="148"/>
    </location>
</feature>
<organism evidence="2">
    <name type="scientific">Oryza brachyantha</name>
    <name type="common">malo sina</name>
    <dbReference type="NCBI Taxonomy" id="4533"/>
    <lineage>
        <taxon>Eukaryota</taxon>
        <taxon>Viridiplantae</taxon>
        <taxon>Streptophyta</taxon>
        <taxon>Embryophyta</taxon>
        <taxon>Tracheophyta</taxon>
        <taxon>Spermatophyta</taxon>
        <taxon>Magnoliopsida</taxon>
        <taxon>Liliopsida</taxon>
        <taxon>Poales</taxon>
        <taxon>Poaceae</taxon>
        <taxon>BOP clade</taxon>
        <taxon>Oryzoideae</taxon>
        <taxon>Oryzeae</taxon>
        <taxon>Oryzinae</taxon>
        <taxon>Oryza</taxon>
    </lineage>
</organism>
<evidence type="ECO:0000256" key="1">
    <source>
        <dbReference type="SAM" id="MobiDB-lite"/>
    </source>
</evidence>
<dbReference type="HOGENOM" id="CLU_1606902_0_0_1"/>
<evidence type="ECO:0000313" key="3">
    <source>
        <dbReference type="Proteomes" id="UP000006038"/>
    </source>
</evidence>
<accession>J3N250</accession>
<dbReference type="OMA" id="FATRMVP"/>
<feature type="region of interest" description="Disordered" evidence="1">
    <location>
        <begin position="128"/>
        <end position="166"/>
    </location>
</feature>
<sequence>MRARVWSSLRTRWNASPAPGEATVATTVAPSLATVTKWLSNTLRLKVFSSILHSLKVSHPEALVRLATRMVPPPCSAHRRSLLTMLSKRDGRIQPSVTSHPPRFTARMGDDGCKSFVCAVILLPSETEKRHGEQRRRRRKRSSKRRMMSKSFQGSYTSVATSAQIW</sequence>
<protein>
    <submittedName>
        <fullName evidence="2">Uncharacterized protein</fullName>
    </submittedName>
</protein>
<keyword evidence="3" id="KW-1185">Reference proteome</keyword>
<reference evidence="2" key="1">
    <citation type="journal article" date="2013" name="Nat. Commun.">
        <title>Whole-genome sequencing of Oryza brachyantha reveals mechanisms underlying Oryza genome evolution.</title>
        <authorList>
            <person name="Chen J."/>
            <person name="Huang Q."/>
            <person name="Gao D."/>
            <person name="Wang J."/>
            <person name="Lang Y."/>
            <person name="Liu T."/>
            <person name="Li B."/>
            <person name="Bai Z."/>
            <person name="Luis Goicoechea J."/>
            <person name="Liang C."/>
            <person name="Chen C."/>
            <person name="Zhang W."/>
            <person name="Sun S."/>
            <person name="Liao Y."/>
            <person name="Zhang X."/>
            <person name="Yang L."/>
            <person name="Song C."/>
            <person name="Wang M."/>
            <person name="Shi J."/>
            <person name="Liu G."/>
            <person name="Liu J."/>
            <person name="Zhou H."/>
            <person name="Zhou W."/>
            <person name="Yu Q."/>
            <person name="An N."/>
            <person name="Chen Y."/>
            <person name="Cai Q."/>
            <person name="Wang B."/>
            <person name="Liu B."/>
            <person name="Min J."/>
            <person name="Huang Y."/>
            <person name="Wu H."/>
            <person name="Li Z."/>
            <person name="Zhang Y."/>
            <person name="Yin Y."/>
            <person name="Song W."/>
            <person name="Jiang J."/>
            <person name="Jackson S.A."/>
            <person name="Wing R.A."/>
            <person name="Wang J."/>
            <person name="Chen M."/>
        </authorList>
    </citation>
    <scope>NUCLEOTIDE SEQUENCE [LARGE SCALE GENOMIC DNA]</scope>
    <source>
        <strain evidence="2">cv. IRGC 101232</strain>
    </source>
</reference>
<dbReference type="AlphaFoldDB" id="J3N250"/>
<dbReference type="Gramene" id="OB10G15980.1">
    <property type="protein sequence ID" value="OB10G15980.1"/>
    <property type="gene ID" value="OB10G15980"/>
</dbReference>
<name>J3N250_ORYBR</name>